<evidence type="ECO:0000256" key="2">
    <source>
        <dbReference type="ARBA" id="ARBA00022777"/>
    </source>
</evidence>
<reference evidence="4" key="1">
    <citation type="submission" date="2018-05" db="EMBL/GenBank/DDBJ databases">
        <authorList>
            <person name="Lanie J.A."/>
            <person name="Ng W.-L."/>
            <person name="Kazmierczak K.M."/>
            <person name="Andrzejewski T.M."/>
            <person name="Davidsen T.M."/>
            <person name="Wayne K.J."/>
            <person name="Tettelin H."/>
            <person name="Glass J.I."/>
            <person name="Rusch D."/>
            <person name="Podicherti R."/>
            <person name="Tsui H.-C.T."/>
            <person name="Winkler M.E."/>
        </authorList>
    </citation>
    <scope>NUCLEOTIDE SEQUENCE</scope>
</reference>
<keyword evidence="2" id="KW-0418">Kinase</keyword>
<proteinExistence type="predicted"/>
<sequence length="275" mass="29142">AAETGLAAGTPVCAGGGDMPCMAVGSGVVEPGVVGLGIGTAAHAIAYTEELDARAVGALWPLCHPHPGGYAWLGCSYTGGASLRWLRDIFSYDSFREICTEAEGVAPGSEGLFFAPWLEGTATPSPDASARGAYIGLTLRHERGHLIRALMEGVAFDLRQSLECFLAIELSVSTPLRFGEGGSRSALWCQIVADVMGRDLQIIETEDLSAVGAALIAAVGVGQVADFAMGAEIAIVMGDRVEVDPDRCKLYDEAFQRYRDLYPRLQNWFITPVKS</sequence>
<dbReference type="PANTHER" id="PTHR43095">
    <property type="entry name" value="SUGAR KINASE"/>
    <property type="match status" value="1"/>
</dbReference>
<evidence type="ECO:0000256" key="1">
    <source>
        <dbReference type="ARBA" id="ARBA00022679"/>
    </source>
</evidence>
<dbReference type="GO" id="GO:0016773">
    <property type="term" value="F:phosphotransferase activity, alcohol group as acceptor"/>
    <property type="evidence" value="ECO:0007669"/>
    <property type="project" value="InterPro"/>
</dbReference>
<dbReference type="InterPro" id="IPR018485">
    <property type="entry name" value="FGGY_C"/>
</dbReference>
<feature type="non-terminal residue" evidence="4">
    <location>
        <position position="1"/>
    </location>
</feature>
<dbReference type="GO" id="GO:0016301">
    <property type="term" value="F:kinase activity"/>
    <property type="evidence" value="ECO:0007669"/>
    <property type="project" value="UniProtKB-KW"/>
</dbReference>
<name>A0A382RKG5_9ZZZZ</name>
<dbReference type="GO" id="GO:0005975">
    <property type="term" value="P:carbohydrate metabolic process"/>
    <property type="evidence" value="ECO:0007669"/>
    <property type="project" value="InterPro"/>
</dbReference>
<dbReference type="Gene3D" id="3.30.420.40">
    <property type="match status" value="1"/>
</dbReference>
<dbReference type="InterPro" id="IPR018483">
    <property type="entry name" value="Carb_kinase_FGGY_CS"/>
</dbReference>
<feature type="domain" description="Carbohydrate kinase FGGY C-terminal" evidence="3">
    <location>
        <begin position="39"/>
        <end position="220"/>
    </location>
</feature>
<dbReference type="SUPFAM" id="SSF53067">
    <property type="entry name" value="Actin-like ATPase domain"/>
    <property type="match status" value="1"/>
</dbReference>
<dbReference type="AlphaFoldDB" id="A0A382RKG5"/>
<evidence type="ECO:0000259" key="3">
    <source>
        <dbReference type="Pfam" id="PF02782"/>
    </source>
</evidence>
<accession>A0A382RKG5</accession>
<organism evidence="4">
    <name type="scientific">marine metagenome</name>
    <dbReference type="NCBI Taxonomy" id="408172"/>
    <lineage>
        <taxon>unclassified sequences</taxon>
        <taxon>metagenomes</taxon>
        <taxon>ecological metagenomes</taxon>
    </lineage>
</organism>
<dbReference type="EMBL" id="UINC01121962">
    <property type="protein sequence ID" value="SVC97478.1"/>
    <property type="molecule type" value="Genomic_DNA"/>
</dbReference>
<dbReference type="Pfam" id="PF02782">
    <property type="entry name" value="FGGY_C"/>
    <property type="match status" value="1"/>
</dbReference>
<dbReference type="InterPro" id="IPR043129">
    <property type="entry name" value="ATPase_NBD"/>
</dbReference>
<gene>
    <name evidence="4" type="ORF">METZ01_LOCUS350332</name>
</gene>
<dbReference type="InterPro" id="IPR050406">
    <property type="entry name" value="FGGY_Carb_Kinase"/>
</dbReference>
<evidence type="ECO:0000313" key="4">
    <source>
        <dbReference type="EMBL" id="SVC97478.1"/>
    </source>
</evidence>
<dbReference type="PROSITE" id="PS00445">
    <property type="entry name" value="FGGY_KINASES_2"/>
    <property type="match status" value="1"/>
</dbReference>
<dbReference type="PANTHER" id="PTHR43095:SF5">
    <property type="entry name" value="XYLULOSE KINASE"/>
    <property type="match status" value="1"/>
</dbReference>
<keyword evidence="1" id="KW-0808">Transferase</keyword>
<protein>
    <recommendedName>
        <fullName evidence="3">Carbohydrate kinase FGGY C-terminal domain-containing protein</fullName>
    </recommendedName>
</protein>